<evidence type="ECO:0000259" key="7">
    <source>
        <dbReference type="Pfam" id="PF08016"/>
    </source>
</evidence>
<feature type="transmembrane region" description="Helical" evidence="6">
    <location>
        <begin position="436"/>
        <end position="457"/>
    </location>
</feature>
<dbReference type="PANTHER" id="PTHR10877:SF183">
    <property type="entry name" value="AT14535P-RELATED"/>
    <property type="match status" value="1"/>
</dbReference>
<dbReference type="Pfam" id="PF08016">
    <property type="entry name" value="PKD_channel"/>
    <property type="match status" value="1"/>
</dbReference>
<name>A0A7J6PP80_PEROL</name>
<keyword evidence="3 6" id="KW-0812">Transmembrane</keyword>
<feature type="transmembrane region" description="Helical" evidence="6">
    <location>
        <begin position="653"/>
        <end position="676"/>
    </location>
</feature>
<feature type="transmembrane region" description="Helical" evidence="6">
    <location>
        <begin position="469"/>
        <end position="487"/>
    </location>
</feature>
<feature type="transmembrane region" description="Helical" evidence="6">
    <location>
        <begin position="395"/>
        <end position="415"/>
    </location>
</feature>
<keyword evidence="5 6" id="KW-0472">Membrane</keyword>
<feature type="domain" description="Polycystin cation channel PKD1/PKD2" evidence="7">
    <location>
        <begin position="530"/>
        <end position="673"/>
    </location>
</feature>
<dbReference type="OrthoDB" id="444119at2759"/>
<dbReference type="EMBL" id="JABANP010000003">
    <property type="protein sequence ID" value="KAF4697410.1"/>
    <property type="molecule type" value="Genomic_DNA"/>
</dbReference>
<evidence type="ECO:0000256" key="1">
    <source>
        <dbReference type="ARBA" id="ARBA00004141"/>
    </source>
</evidence>
<evidence type="ECO:0000256" key="6">
    <source>
        <dbReference type="SAM" id="Phobius"/>
    </source>
</evidence>
<comment type="similarity">
    <text evidence="2">Belongs to the polycystin family.</text>
</comment>
<evidence type="ECO:0000313" key="10">
    <source>
        <dbReference type="Proteomes" id="UP000541610"/>
    </source>
</evidence>
<feature type="transmembrane region" description="Helical" evidence="6">
    <location>
        <begin position="589"/>
        <end position="607"/>
    </location>
</feature>
<proteinExistence type="inferred from homology"/>
<organism evidence="9 10">
    <name type="scientific">Perkinsus olseni</name>
    <name type="common">Perkinsus atlanticus</name>
    <dbReference type="NCBI Taxonomy" id="32597"/>
    <lineage>
        <taxon>Eukaryota</taxon>
        <taxon>Sar</taxon>
        <taxon>Alveolata</taxon>
        <taxon>Perkinsozoa</taxon>
        <taxon>Perkinsea</taxon>
        <taxon>Perkinsida</taxon>
        <taxon>Perkinsidae</taxon>
        <taxon>Perkinsus</taxon>
    </lineage>
</organism>
<dbReference type="PANTHER" id="PTHR10877">
    <property type="entry name" value="POLYCYSTIN FAMILY MEMBER"/>
    <property type="match status" value="1"/>
</dbReference>
<evidence type="ECO:0000259" key="8">
    <source>
        <dbReference type="Pfam" id="PF20519"/>
    </source>
</evidence>
<dbReference type="AlphaFoldDB" id="A0A7J6PP80"/>
<protein>
    <submittedName>
        <fullName evidence="9">TRP-like ion channel Pkd2</fullName>
    </submittedName>
</protein>
<dbReference type="Pfam" id="PF20519">
    <property type="entry name" value="Polycystin_dom"/>
    <property type="match status" value="1"/>
</dbReference>
<comment type="subcellular location">
    <subcellularLocation>
        <location evidence="1">Membrane</location>
        <topology evidence="1">Multi-pass membrane protein</topology>
    </subcellularLocation>
</comment>
<keyword evidence="4 6" id="KW-1133">Transmembrane helix</keyword>
<feature type="transmembrane region" description="Helical" evidence="6">
    <location>
        <begin position="130"/>
        <end position="152"/>
    </location>
</feature>
<evidence type="ECO:0000256" key="2">
    <source>
        <dbReference type="ARBA" id="ARBA00007200"/>
    </source>
</evidence>
<dbReference type="InterPro" id="IPR046791">
    <property type="entry name" value="Polycystin_dom"/>
</dbReference>
<evidence type="ECO:0000313" key="9">
    <source>
        <dbReference type="EMBL" id="KAF4697410.1"/>
    </source>
</evidence>
<reference evidence="9 10" key="1">
    <citation type="submission" date="2020-04" db="EMBL/GenBank/DDBJ databases">
        <title>Perkinsus olseni comparative genomics.</title>
        <authorList>
            <person name="Bogema D.R."/>
        </authorList>
    </citation>
    <scope>NUCLEOTIDE SEQUENCE [LARGE SCALE GENOMIC DNA]</scope>
    <source>
        <strain evidence="9">00978-12</strain>
    </source>
</reference>
<comment type="caution">
    <text evidence="9">The sequence shown here is derived from an EMBL/GenBank/DDBJ whole genome shotgun (WGS) entry which is preliminary data.</text>
</comment>
<evidence type="ECO:0000256" key="5">
    <source>
        <dbReference type="ARBA" id="ARBA00023136"/>
    </source>
</evidence>
<dbReference type="InterPro" id="IPR051223">
    <property type="entry name" value="Polycystin"/>
</dbReference>
<accession>A0A7J6PP80</accession>
<dbReference type="GO" id="GO:0016020">
    <property type="term" value="C:membrane"/>
    <property type="evidence" value="ECO:0007669"/>
    <property type="project" value="UniProtKB-SubCell"/>
</dbReference>
<dbReference type="Proteomes" id="UP000541610">
    <property type="component" value="Unassembled WGS sequence"/>
</dbReference>
<dbReference type="InterPro" id="IPR013122">
    <property type="entry name" value="PKD1_2_channel"/>
</dbReference>
<evidence type="ECO:0000256" key="4">
    <source>
        <dbReference type="ARBA" id="ARBA00022989"/>
    </source>
</evidence>
<feature type="domain" description="Polycystin" evidence="8">
    <location>
        <begin position="338"/>
        <end position="422"/>
    </location>
</feature>
<gene>
    <name evidence="9" type="primary">PKD2_2</name>
    <name evidence="9" type="ORF">FOZ60_007495</name>
</gene>
<sequence>MRAAASREIPPRLPVSRSAHDKAITQGGTELYLNLEQRGPSLVSWRAEKGVRAVGCRAEHSCAAMRDLVLSNPHGTAGCAADRRTAEFIPDSTGVHTVNLTAGGPRYGSEGDEKTRNFRLQASTRMRIKAVILLLMFLVFMAIFTVTVLASLNQSTMADACLTVRSKFLAGGMLEEVRDRPSFWRYIRQGLRGALFPESVDAQLARDLVGTSTGVALIPIDADNWMFGSPRLRQQRVTASPGCEGGSMFSLWTITCYGPFSDSNVEKGPYGARLLDANGLPITIADLVKLGRGEEVTQPTTVEFPSDEEIRREAIDARYIWFEYEDATTDSNGATTSLPSHKGKYGTYPPGGYIVQLPTDPDDYDRRTELLEIANYVDLSTRAVFLEMSVWNNNLGLFGVVLVTVEFSASGLVSTDVRVTTLQPRVFLSPEGLGSIGEWITTFGEIIIVMFILYYVAEEASELATARDPWNILDWIALVFLIAAFAIRLKIYSSTPLTLITYTAESSTTINIDVQPNNYAPSTLDFGILELQDSNVYTDLQQIALDDRLAKQMYALAAVSISVKLSKFIASLPYIKLLVKSLHGAYQQFGAFFILFVTTLVGFVMAFNVAFGASISELSTFGQTLLFLVRAFLKDVDLSHIYAQRPVIGSIAVLLFVAIIYFLMANLLFAIILAGLSHEVAKHEEGRDVEEKEDEVKSTVAQFTAWLMIKFKVKWRLKRYAPRLYAKIFLKAANEKDATKNVSPTKTEEGPLELTVEASDDMQDSAEFDMDQALADLRQADEPADRRKLALRVSRRLINSAEEIMPSIEHMAGRSLSKIQSMGISVSSGMSECIEVVDGLQRAANDISERVEELREQQIEAIGEE</sequence>
<evidence type="ECO:0000256" key="3">
    <source>
        <dbReference type="ARBA" id="ARBA00022692"/>
    </source>
</evidence>